<sequence length="350" mass="39342">MSRPKQCIQWIDIARAMAMFLVFFGHLGDSWFPALKPIFRAIYTFHMPLFFVLSGLFFKPAIEFVSLLKKRTRTLLIPYYVFSVFALAAPAAKMLHPSLYTSAGKSASVNPLQSIGSIVFAQGNAGLWFLWSLFVASLALWITIKITRDNTYVLTATLLVYIVLDFVVKDIPFAVQLPFQIGKIFEATAYVGFGYLLAKLCNAYSWDHINGTRKLFYSALTLVLFLLLFFVSECLTMPNIVVQCVLSFLTTLAGIAMVICLSLLIPAATVISTVGKDSLVFYALNDIILKITKFFLFSVLHIPAQTANLPMELLFGLITVICAMVLTYVCNIFIQRHMRWSIGDIHFDNK</sequence>
<feature type="transmembrane region" description="Helical" evidence="1">
    <location>
        <begin position="246"/>
        <end position="267"/>
    </location>
</feature>
<feature type="transmembrane region" description="Helical" evidence="1">
    <location>
        <begin position="125"/>
        <end position="144"/>
    </location>
</feature>
<feature type="transmembrane region" description="Helical" evidence="1">
    <location>
        <begin position="314"/>
        <end position="334"/>
    </location>
</feature>
<dbReference type="InterPro" id="IPR052734">
    <property type="entry name" value="Nod_factor_acetyltransferase"/>
</dbReference>
<keyword evidence="1" id="KW-0812">Transmembrane</keyword>
<evidence type="ECO:0000256" key="1">
    <source>
        <dbReference type="SAM" id="Phobius"/>
    </source>
</evidence>
<comment type="caution">
    <text evidence="3">The sequence shown here is derived from an EMBL/GenBank/DDBJ whole genome shotgun (WGS) entry which is preliminary data.</text>
</comment>
<dbReference type="PANTHER" id="PTHR37312">
    <property type="entry name" value="MEMBRANE-BOUND ACYLTRANSFERASE YKRP-RELATED"/>
    <property type="match status" value="1"/>
</dbReference>
<dbReference type="EMBL" id="JABAGJ010000001">
    <property type="protein sequence ID" value="NMF01828.1"/>
    <property type="molecule type" value="Genomic_DNA"/>
</dbReference>
<proteinExistence type="predicted"/>
<dbReference type="InterPro" id="IPR002656">
    <property type="entry name" value="Acyl_transf_3_dom"/>
</dbReference>
<dbReference type="AlphaFoldDB" id="A0A848D6L5"/>
<keyword evidence="1" id="KW-1133">Transmembrane helix</keyword>
<keyword evidence="1" id="KW-0472">Membrane</keyword>
<feature type="transmembrane region" description="Helical" evidence="1">
    <location>
        <begin position="151"/>
        <end position="168"/>
    </location>
</feature>
<gene>
    <name evidence="3" type="ORF">HF843_01255</name>
</gene>
<accession>A0A848D6L5</accession>
<name>A0A848D6L5_9BIFI</name>
<feature type="transmembrane region" description="Helical" evidence="1">
    <location>
        <begin position="219"/>
        <end position="240"/>
    </location>
</feature>
<evidence type="ECO:0000259" key="2">
    <source>
        <dbReference type="Pfam" id="PF01757"/>
    </source>
</evidence>
<feature type="transmembrane region" description="Helical" evidence="1">
    <location>
        <begin position="38"/>
        <end position="62"/>
    </location>
</feature>
<evidence type="ECO:0000313" key="3">
    <source>
        <dbReference type="EMBL" id="NMF01828.1"/>
    </source>
</evidence>
<organism evidence="3 4">
    <name type="scientific">Bifidobacterium boum</name>
    <dbReference type="NCBI Taxonomy" id="78343"/>
    <lineage>
        <taxon>Bacteria</taxon>
        <taxon>Bacillati</taxon>
        <taxon>Actinomycetota</taxon>
        <taxon>Actinomycetes</taxon>
        <taxon>Bifidobacteriales</taxon>
        <taxon>Bifidobacteriaceae</taxon>
        <taxon>Bifidobacterium</taxon>
    </lineage>
</organism>
<feature type="transmembrane region" description="Helical" evidence="1">
    <location>
        <begin position="279"/>
        <end position="302"/>
    </location>
</feature>
<feature type="domain" description="Acyltransferase 3" evidence="2">
    <location>
        <begin position="9"/>
        <end position="327"/>
    </location>
</feature>
<feature type="transmembrane region" description="Helical" evidence="1">
    <location>
        <begin position="74"/>
        <end position="92"/>
    </location>
</feature>
<dbReference type="Pfam" id="PF01757">
    <property type="entry name" value="Acyl_transf_3"/>
    <property type="match status" value="1"/>
</dbReference>
<reference evidence="3 4" key="1">
    <citation type="submission" date="2020-04" db="EMBL/GenBank/DDBJ databases">
        <authorList>
            <person name="Hitch T.C.A."/>
            <person name="Wylensek D."/>
            <person name="Clavel T."/>
        </authorList>
    </citation>
    <scope>NUCLEOTIDE SEQUENCE [LARGE SCALE GENOMIC DNA]</scope>
    <source>
        <strain evidence="3 4">WCA-130-P53-4B</strain>
    </source>
</reference>
<dbReference type="PANTHER" id="PTHR37312:SF1">
    <property type="entry name" value="MEMBRANE-BOUND ACYLTRANSFERASE YKRP-RELATED"/>
    <property type="match status" value="1"/>
</dbReference>
<feature type="transmembrane region" description="Helical" evidence="1">
    <location>
        <begin position="12"/>
        <end position="32"/>
    </location>
</feature>
<evidence type="ECO:0000313" key="4">
    <source>
        <dbReference type="Proteomes" id="UP000583419"/>
    </source>
</evidence>
<keyword evidence="3" id="KW-0012">Acyltransferase</keyword>
<dbReference type="Proteomes" id="UP000583419">
    <property type="component" value="Unassembled WGS sequence"/>
</dbReference>
<dbReference type="RefSeq" id="WP_168973068.1">
    <property type="nucleotide sequence ID" value="NZ_JABAGJ010000001.1"/>
</dbReference>
<dbReference type="GO" id="GO:0016747">
    <property type="term" value="F:acyltransferase activity, transferring groups other than amino-acyl groups"/>
    <property type="evidence" value="ECO:0007669"/>
    <property type="project" value="InterPro"/>
</dbReference>
<protein>
    <submittedName>
        <fullName evidence="3">Acyltransferase family protein</fullName>
    </submittedName>
</protein>
<keyword evidence="3" id="KW-0808">Transferase</keyword>
<feature type="transmembrane region" description="Helical" evidence="1">
    <location>
        <begin position="180"/>
        <end position="198"/>
    </location>
</feature>